<keyword evidence="2" id="KW-1185">Reference proteome</keyword>
<name>A0ACC1N0Z7_9PEZI</name>
<evidence type="ECO:0000313" key="2">
    <source>
        <dbReference type="Proteomes" id="UP001143856"/>
    </source>
</evidence>
<proteinExistence type="predicted"/>
<dbReference type="EMBL" id="JAPDGR010003058">
    <property type="protein sequence ID" value="KAJ2972927.1"/>
    <property type="molecule type" value="Genomic_DNA"/>
</dbReference>
<evidence type="ECO:0000313" key="1">
    <source>
        <dbReference type="EMBL" id="KAJ2972927.1"/>
    </source>
</evidence>
<protein>
    <submittedName>
        <fullName evidence="1">Uncharacterized protein</fullName>
    </submittedName>
</protein>
<accession>A0ACC1N0Z7</accession>
<organism evidence="1 2">
    <name type="scientific">Xylaria curta</name>
    <dbReference type="NCBI Taxonomy" id="42375"/>
    <lineage>
        <taxon>Eukaryota</taxon>
        <taxon>Fungi</taxon>
        <taxon>Dikarya</taxon>
        <taxon>Ascomycota</taxon>
        <taxon>Pezizomycotina</taxon>
        <taxon>Sordariomycetes</taxon>
        <taxon>Xylariomycetidae</taxon>
        <taxon>Xylariales</taxon>
        <taxon>Xylariaceae</taxon>
        <taxon>Xylaria</taxon>
    </lineage>
</organism>
<reference evidence="1" key="1">
    <citation type="submission" date="2022-10" db="EMBL/GenBank/DDBJ databases">
        <title>Genome Sequence of Xylaria curta.</title>
        <authorList>
            <person name="Buettner E."/>
        </authorList>
    </citation>
    <scope>NUCLEOTIDE SEQUENCE</scope>
    <source>
        <strain evidence="1">Babe10</strain>
    </source>
</reference>
<dbReference type="Proteomes" id="UP001143856">
    <property type="component" value="Unassembled WGS sequence"/>
</dbReference>
<comment type="caution">
    <text evidence="1">The sequence shown here is derived from an EMBL/GenBank/DDBJ whole genome shotgun (WGS) entry which is preliminary data.</text>
</comment>
<sequence>MSPARASEDEVPQVSAMTDLLRDALVHAQTIKPAATIEPPLTKSHFEAFIARLPAIFPSTSPASTAQGRDVEKARLYATVETAARRIFSSMVASTSIDSPKFVQVWNLFDFLSVLSDNEQCDPALLFWLVEELLDSQTVDGCRKVFDFLESRRERITAKNLKQKSLVILRSCNDLLRRLSRAEDAAFCGRVYIFMFQSIPPGDRSSVNLRGEYHVENVTTFEEIPTASDGITADEMDVDAEGDASKNDGKDAKSVTKAVSFEAKNRPESDKTLDTDSLYPVFWSLQHFFSQPTTLFDTAELTKFKSGIEATMNAFETVEKMQKTTKGPDEYKSIPQKRKAEANEDLRSTNNNPKYLTSRELFELEISDLYFRRHILIQAFIILDFLLSLTPLARAKIINVQQNRSVVYTDKNLGEEDAKWARGMKERITSYIQAESDGFFFFRVVESVISRDKGWVRWKVENCPPIERPSVSPTEFNEAKAGAKRLATSRRPKAGMNSLSLAFMDESNNGQCFEKLKDPARWRLPDLQDFQKKIANDDLDLDFANTEKEKTQLLESKASKTWRALRIAKRSRLATFDRIEDWRNVDAIFQELDAEETKQEDEEGPRGQHPEDRNLVILSGPSGVGKSTLVSLLLDRQKGVFNKIIRHTTRSARDGEVNGRDFHFVDTKTFNTMLDGDFFLEYSTHDDVRYGTSQKLVSAPEASNKVALIRLDREGTQTAKDNGFAARVVFIAPPSLEVLETRMRKEEGLSEEEIQRRLKTAQEEIDQSGSSDLYDKVITNDDLETAYKALEEFIYETPKANGIHKDATDDNAVMKGETNGEEANPS</sequence>
<gene>
    <name evidence="1" type="ORF">NUW58_g9076</name>
</gene>